<evidence type="ECO:0000313" key="7">
    <source>
        <dbReference type="Proteomes" id="UP001139035"/>
    </source>
</evidence>
<sequence>MPATEQNPSITQRSRFGLVAAAIIAGTLPFSALAQEPAATTGAPKPPSISVIAARTGEIVETVDVTGTLMPRETVSVGADVDGLRIVDLAADEGDEVEKGAVLARLETDMIDSNIELNAAQIERAEAAIAQAEAQIAEAQSAVTEASAALDRSRPLAKKGIIGQDVLDQRIAAASSARARLSAAEQGLAVAKADEAAQIAQRDQWLLRKSKAEIKAPTAGLVLSRDARLGAIVSAGSGSLFEIARDGLIELEASVSETVLARLDDGQPVKVHLAGRREPVTGTIRLISPRVDQATRLGTVDIALPKDADGLHSGAFARGVIEVARHDGVLVPRTAVVFEGEDAVVQVVENGVVKRREVDLGLTTADTVEIREGVSAGETVVATAGAFVRDGDSVTPVKMAESGGER</sequence>
<keyword evidence="3" id="KW-0732">Signal</keyword>
<feature type="signal peptide" evidence="3">
    <location>
        <begin position="1"/>
        <end position="34"/>
    </location>
</feature>
<name>A0A9X1P3N6_9HYPH</name>
<dbReference type="RefSeq" id="WP_233720714.1">
    <property type="nucleotide sequence ID" value="NZ_JAJUWU010000018.1"/>
</dbReference>
<comment type="similarity">
    <text evidence="1">Belongs to the membrane fusion protein (MFP) (TC 8.A.1) family.</text>
</comment>
<evidence type="ECO:0000256" key="1">
    <source>
        <dbReference type="ARBA" id="ARBA00009477"/>
    </source>
</evidence>
<evidence type="ECO:0000313" key="6">
    <source>
        <dbReference type="EMBL" id="MCE7029720.1"/>
    </source>
</evidence>
<dbReference type="Pfam" id="PF25954">
    <property type="entry name" value="Beta-barrel_RND_2"/>
    <property type="match status" value="1"/>
</dbReference>
<dbReference type="PANTHER" id="PTHR30469:SF15">
    <property type="entry name" value="HLYD FAMILY OF SECRETION PROTEINS"/>
    <property type="match status" value="1"/>
</dbReference>
<dbReference type="Gene3D" id="2.40.50.100">
    <property type="match status" value="1"/>
</dbReference>
<dbReference type="InterPro" id="IPR058637">
    <property type="entry name" value="YknX-like_C"/>
</dbReference>
<evidence type="ECO:0000259" key="5">
    <source>
        <dbReference type="Pfam" id="PF25989"/>
    </source>
</evidence>
<evidence type="ECO:0000256" key="2">
    <source>
        <dbReference type="SAM" id="Coils"/>
    </source>
</evidence>
<reference evidence="6" key="1">
    <citation type="submission" date="2022-01" db="EMBL/GenBank/DDBJ databases">
        <title>Jiella avicenniae sp. nov., a novel endophytic bacterium isolated from bark of Avicennia marina.</title>
        <authorList>
            <person name="Tuo L."/>
        </authorList>
    </citation>
    <scope>NUCLEOTIDE SEQUENCE</scope>
    <source>
        <strain evidence="6">CBK1P-4</strain>
    </source>
</reference>
<dbReference type="Gene3D" id="1.10.287.470">
    <property type="entry name" value="Helix hairpin bin"/>
    <property type="match status" value="1"/>
</dbReference>
<dbReference type="Proteomes" id="UP001139035">
    <property type="component" value="Unassembled WGS sequence"/>
</dbReference>
<dbReference type="InterPro" id="IPR058792">
    <property type="entry name" value="Beta-barrel_RND_2"/>
</dbReference>
<dbReference type="Pfam" id="PF25989">
    <property type="entry name" value="YknX_C"/>
    <property type="match status" value="1"/>
</dbReference>
<feature type="domain" description="YknX-like C-terminal permuted SH3-like" evidence="5">
    <location>
        <begin position="330"/>
        <end position="395"/>
    </location>
</feature>
<dbReference type="NCBIfam" id="TIGR01730">
    <property type="entry name" value="RND_mfp"/>
    <property type="match status" value="1"/>
</dbReference>
<organism evidence="6 7">
    <name type="scientific">Jiella avicenniae</name>
    <dbReference type="NCBI Taxonomy" id="2907202"/>
    <lineage>
        <taxon>Bacteria</taxon>
        <taxon>Pseudomonadati</taxon>
        <taxon>Pseudomonadota</taxon>
        <taxon>Alphaproteobacteria</taxon>
        <taxon>Hyphomicrobiales</taxon>
        <taxon>Aurantimonadaceae</taxon>
        <taxon>Jiella</taxon>
    </lineage>
</organism>
<keyword evidence="7" id="KW-1185">Reference proteome</keyword>
<dbReference type="GO" id="GO:1990281">
    <property type="term" value="C:efflux pump complex"/>
    <property type="evidence" value="ECO:0007669"/>
    <property type="project" value="TreeGrafter"/>
</dbReference>
<comment type="caution">
    <text evidence="6">The sequence shown here is derived from an EMBL/GenBank/DDBJ whole genome shotgun (WGS) entry which is preliminary data.</text>
</comment>
<feature type="coiled-coil region" evidence="2">
    <location>
        <begin position="103"/>
        <end position="149"/>
    </location>
</feature>
<gene>
    <name evidence="6" type="ORF">LZD57_17165</name>
</gene>
<evidence type="ECO:0000256" key="3">
    <source>
        <dbReference type="SAM" id="SignalP"/>
    </source>
</evidence>
<accession>A0A9X1P3N6</accession>
<dbReference type="Gene3D" id="2.40.420.20">
    <property type="match status" value="1"/>
</dbReference>
<feature type="domain" description="CusB-like beta-barrel" evidence="4">
    <location>
        <begin position="251"/>
        <end position="319"/>
    </location>
</feature>
<dbReference type="GO" id="GO:0015562">
    <property type="term" value="F:efflux transmembrane transporter activity"/>
    <property type="evidence" value="ECO:0007669"/>
    <property type="project" value="TreeGrafter"/>
</dbReference>
<feature type="chain" id="PRO_5040869976" evidence="3">
    <location>
        <begin position="35"/>
        <end position="406"/>
    </location>
</feature>
<dbReference type="AlphaFoldDB" id="A0A9X1P3N6"/>
<dbReference type="Gene3D" id="2.40.30.170">
    <property type="match status" value="1"/>
</dbReference>
<keyword evidence="2" id="KW-0175">Coiled coil</keyword>
<dbReference type="PANTHER" id="PTHR30469">
    <property type="entry name" value="MULTIDRUG RESISTANCE PROTEIN MDTA"/>
    <property type="match status" value="1"/>
</dbReference>
<proteinExistence type="inferred from homology"/>
<dbReference type="EMBL" id="JAJUWU010000018">
    <property type="protein sequence ID" value="MCE7029720.1"/>
    <property type="molecule type" value="Genomic_DNA"/>
</dbReference>
<evidence type="ECO:0000259" key="4">
    <source>
        <dbReference type="Pfam" id="PF25954"/>
    </source>
</evidence>
<dbReference type="InterPro" id="IPR006143">
    <property type="entry name" value="RND_pump_MFP"/>
</dbReference>
<protein>
    <submittedName>
        <fullName evidence="6">Efflux RND transporter periplasmic adaptor subunit</fullName>
    </submittedName>
</protein>
<dbReference type="SUPFAM" id="SSF111369">
    <property type="entry name" value="HlyD-like secretion proteins"/>
    <property type="match status" value="1"/>
</dbReference>